<evidence type="ECO:0008006" key="6">
    <source>
        <dbReference type="Google" id="ProtNLM"/>
    </source>
</evidence>
<feature type="binding site" evidence="3">
    <location>
        <position position="124"/>
    </location>
    <ligand>
        <name>a divalent metal cation</name>
        <dbReference type="ChEBI" id="CHEBI:60240"/>
    </ligand>
</feature>
<keyword evidence="2 3" id="KW-0479">Metal-binding</keyword>
<dbReference type="Pfam" id="PF05163">
    <property type="entry name" value="DinB"/>
    <property type="match status" value="1"/>
</dbReference>
<name>A0A5J5IGU6_9BACT</name>
<evidence type="ECO:0000256" key="3">
    <source>
        <dbReference type="PIRSR" id="PIRSR607837-1"/>
    </source>
</evidence>
<dbReference type="Proteomes" id="UP000326903">
    <property type="component" value="Unassembled WGS sequence"/>
</dbReference>
<evidence type="ECO:0000313" key="5">
    <source>
        <dbReference type="Proteomes" id="UP000326903"/>
    </source>
</evidence>
<keyword evidence="5" id="KW-1185">Reference proteome</keyword>
<protein>
    <recommendedName>
        <fullName evidence="6">DinB family protein</fullName>
    </recommendedName>
</protein>
<feature type="binding site" evidence="3">
    <location>
        <position position="128"/>
    </location>
    <ligand>
        <name>a divalent metal cation</name>
        <dbReference type="ChEBI" id="CHEBI:60240"/>
    </ligand>
</feature>
<dbReference type="InterPro" id="IPR007837">
    <property type="entry name" value="DinB"/>
</dbReference>
<accession>A0A5J5IGU6</accession>
<comment type="similarity">
    <text evidence="1">Belongs to the DinB family.</text>
</comment>
<dbReference type="GO" id="GO:0046872">
    <property type="term" value="F:metal ion binding"/>
    <property type="evidence" value="ECO:0007669"/>
    <property type="project" value="UniProtKB-KW"/>
</dbReference>
<reference evidence="4 5" key="1">
    <citation type="submission" date="2019-09" db="EMBL/GenBank/DDBJ databases">
        <title>Draft genome sequence of Ginsengibacter sp. BR5-29.</title>
        <authorList>
            <person name="Im W.-T."/>
        </authorList>
    </citation>
    <scope>NUCLEOTIDE SEQUENCE [LARGE SCALE GENOMIC DNA]</scope>
    <source>
        <strain evidence="4 5">BR5-29</strain>
    </source>
</reference>
<dbReference type="InterPro" id="IPR034660">
    <property type="entry name" value="DinB/YfiT-like"/>
</dbReference>
<evidence type="ECO:0000256" key="2">
    <source>
        <dbReference type="ARBA" id="ARBA00022723"/>
    </source>
</evidence>
<dbReference type="SUPFAM" id="SSF109854">
    <property type="entry name" value="DinB/YfiT-like putative metalloenzymes"/>
    <property type="match status" value="1"/>
</dbReference>
<dbReference type="EMBL" id="VYQF01000002">
    <property type="protein sequence ID" value="KAA9039395.1"/>
    <property type="molecule type" value="Genomic_DNA"/>
</dbReference>
<dbReference type="PANTHER" id="PTHR37302">
    <property type="entry name" value="SLR1116 PROTEIN"/>
    <property type="match status" value="1"/>
</dbReference>
<dbReference type="PANTHER" id="PTHR37302:SF3">
    <property type="entry name" value="DAMAGE-INDUCIBLE PROTEIN DINB"/>
    <property type="match status" value="1"/>
</dbReference>
<organism evidence="4 5">
    <name type="scientific">Ginsengibacter hankyongi</name>
    <dbReference type="NCBI Taxonomy" id="2607284"/>
    <lineage>
        <taxon>Bacteria</taxon>
        <taxon>Pseudomonadati</taxon>
        <taxon>Bacteroidota</taxon>
        <taxon>Chitinophagia</taxon>
        <taxon>Chitinophagales</taxon>
        <taxon>Chitinophagaceae</taxon>
        <taxon>Ginsengibacter</taxon>
    </lineage>
</organism>
<dbReference type="AlphaFoldDB" id="A0A5J5IGU6"/>
<dbReference type="Gene3D" id="1.20.120.450">
    <property type="entry name" value="dinb family like domain"/>
    <property type="match status" value="1"/>
</dbReference>
<feature type="binding site" evidence="3">
    <location>
        <position position="40"/>
    </location>
    <ligand>
        <name>a divalent metal cation</name>
        <dbReference type="ChEBI" id="CHEBI:60240"/>
    </ligand>
</feature>
<comment type="caution">
    <text evidence="4">The sequence shown here is derived from an EMBL/GenBank/DDBJ whole genome shotgun (WGS) entry which is preliminary data.</text>
</comment>
<dbReference type="RefSeq" id="WP_150414806.1">
    <property type="nucleotide sequence ID" value="NZ_VYQF01000002.1"/>
</dbReference>
<evidence type="ECO:0000256" key="1">
    <source>
        <dbReference type="ARBA" id="ARBA00008635"/>
    </source>
</evidence>
<gene>
    <name evidence="4" type="ORF">FW778_11250</name>
</gene>
<sequence>MEMKAYLIEIFEYNSSTNKKLLEKIELLPDREESIKLFSHLINCQYKWFARILKTPGYEKMDWWIPVYDFNKLEEEWNNSVQNWFDYLNTKTEDQLAAETNFIGYDGSLWAATPKDIALQLNYHSIHHRAQIQTLIRQQGVEPDFVDYIGTKYRRLG</sequence>
<evidence type="ECO:0000313" key="4">
    <source>
        <dbReference type="EMBL" id="KAA9039395.1"/>
    </source>
</evidence>
<proteinExistence type="inferred from homology"/>